<dbReference type="InterPro" id="IPR038476">
    <property type="entry name" value="UvrC_RNase_H_dom_sf"/>
</dbReference>
<dbReference type="InterPro" id="IPR035901">
    <property type="entry name" value="GIY-YIG_endonuc_sf"/>
</dbReference>
<dbReference type="Gene3D" id="3.40.1440.10">
    <property type="entry name" value="GIY-YIG endonuclease"/>
    <property type="match status" value="1"/>
</dbReference>
<dbReference type="PANTHER" id="PTHR30562">
    <property type="entry name" value="UVRC/OXIDOREDUCTASE"/>
    <property type="match status" value="1"/>
</dbReference>
<name>A0A1G1VSI5_9BACT</name>
<dbReference type="AlphaFoldDB" id="A0A1G1VSI5"/>
<proteinExistence type="predicted"/>
<dbReference type="Proteomes" id="UP000179233">
    <property type="component" value="Unassembled WGS sequence"/>
</dbReference>
<feature type="domain" description="UVR" evidence="1">
    <location>
        <begin position="148"/>
        <end position="183"/>
    </location>
</feature>
<comment type="caution">
    <text evidence="3">The sequence shown here is derived from an EMBL/GenBank/DDBJ whole genome shotgun (WGS) entry which is preliminary data.</text>
</comment>
<dbReference type="Gene3D" id="3.30.420.340">
    <property type="entry name" value="UvrC, RNAse H endonuclease domain"/>
    <property type="match status" value="1"/>
</dbReference>
<dbReference type="InterPro" id="IPR001162">
    <property type="entry name" value="UvrC_RNase_H_dom"/>
</dbReference>
<dbReference type="Pfam" id="PF02151">
    <property type="entry name" value="UVR"/>
    <property type="match status" value="1"/>
</dbReference>
<protein>
    <recommendedName>
        <fullName evidence="5">Excinuclease ABC subunit C</fullName>
    </recommendedName>
</protein>
<reference evidence="3 4" key="1">
    <citation type="journal article" date="2016" name="Nat. Commun.">
        <title>Thousands of microbial genomes shed light on interconnected biogeochemical processes in an aquifer system.</title>
        <authorList>
            <person name="Anantharaman K."/>
            <person name="Brown C.T."/>
            <person name="Hug L.A."/>
            <person name="Sharon I."/>
            <person name="Castelle C.J."/>
            <person name="Probst A.J."/>
            <person name="Thomas B.C."/>
            <person name="Singh A."/>
            <person name="Wilkins M.J."/>
            <person name="Karaoz U."/>
            <person name="Brodie E.L."/>
            <person name="Williams K.H."/>
            <person name="Hubbard S.S."/>
            <person name="Banfield J.F."/>
        </authorList>
    </citation>
    <scope>NUCLEOTIDE SEQUENCE [LARGE SCALE GENOMIC DNA]</scope>
</reference>
<dbReference type="PANTHER" id="PTHR30562:SF1">
    <property type="entry name" value="UVRABC SYSTEM PROTEIN C"/>
    <property type="match status" value="1"/>
</dbReference>
<organism evidence="3 4">
    <name type="scientific">Candidatus Chisholmbacteria bacterium RIFCSPHIGHO2_01_FULL_52_32</name>
    <dbReference type="NCBI Taxonomy" id="1797591"/>
    <lineage>
        <taxon>Bacteria</taxon>
        <taxon>Candidatus Chisholmiibacteriota</taxon>
    </lineage>
</organism>
<dbReference type="InterPro" id="IPR050066">
    <property type="entry name" value="UvrABC_protein_C"/>
</dbReference>
<dbReference type="PROSITE" id="PS50165">
    <property type="entry name" value="UVRC"/>
    <property type="match status" value="1"/>
</dbReference>
<dbReference type="Pfam" id="PF08459">
    <property type="entry name" value="UvrC_RNaseH_dom"/>
    <property type="match status" value="1"/>
</dbReference>
<dbReference type="GO" id="GO:0009381">
    <property type="term" value="F:excinuclease ABC activity"/>
    <property type="evidence" value="ECO:0007669"/>
    <property type="project" value="InterPro"/>
</dbReference>
<evidence type="ECO:0000259" key="2">
    <source>
        <dbReference type="PROSITE" id="PS50165"/>
    </source>
</evidence>
<dbReference type="InterPro" id="IPR036876">
    <property type="entry name" value="UVR_dom_sf"/>
</dbReference>
<dbReference type="GO" id="GO:0009380">
    <property type="term" value="C:excinuclease repair complex"/>
    <property type="evidence" value="ECO:0007669"/>
    <property type="project" value="TreeGrafter"/>
</dbReference>
<dbReference type="SUPFAM" id="SSF46600">
    <property type="entry name" value="C-terminal UvrC-binding domain of UvrB"/>
    <property type="match status" value="1"/>
</dbReference>
<evidence type="ECO:0000313" key="3">
    <source>
        <dbReference type="EMBL" id="OGY18368.1"/>
    </source>
</evidence>
<dbReference type="PROSITE" id="PS50151">
    <property type="entry name" value="UVR"/>
    <property type="match status" value="1"/>
</dbReference>
<accession>A0A1G1VSI5</accession>
<dbReference type="InterPro" id="IPR001943">
    <property type="entry name" value="UVR_dom"/>
</dbReference>
<evidence type="ECO:0008006" key="5">
    <source>
        <dbReference type="Google" id="ProtNLM"/>
    </source>
</evidence>
<gene>
    <name evidence="3" type="ORF">A2786_02595</name>
</gene>
<evidence type="ECO:0000313" key="4">
    <source>
        <dbReference type="Proteomes" id="UP000179233"/>
    </source>
</evidence>
<feature type="domain" description="UvrC family homology region profile" evidence="2">
    <location>
        <begin position="202"/>
        <end position="314"/>
    </location>
</feature>
<dbReference type="Gene3D" id="4.10.860.10">
    <property type="entry name" value="UVR domain"/>
    <property type="match status" value="1"/>
</dbReference>
<evidence type="ECO:0000259" key="1">
    <source>
        <dbReference type="PROSITE" id="PS50151"/>
    </source>
</evidence>
<dbReference type="EMBL" id="MHCJ01000003">
    <property type="protein sequence ID" value="OGY18368.1"/>
    <property type="molecule type" value="Genomic_DNA"/>
</dbReference>
<sequence length="389" mass="45133">MLKLAKRLKWIRCESDFEAILSEAELIRSYQPRFNVRLKDDKSPIYISITDEIFPRVLMIRKPEGRESGKKRTIFGPYPSAQQTRQVLQVIRHAFPFCNAKPSQKKQGKACFYFHLALCPGACVGKISEEAYARMIDNLRRFLLGKKQTVIRDLKRMMKQAVNTLDFEKAADLRDQMQAIEDVVNRRTSANGSDAVGYAPHRKDPRQELWSTLAPFYAKTNQIVPENPFRRVEAYDISNLSGKNATGAMVVFTDGIPDKTNYRMFKIRFSDRPDDLTMLSEVLFRRLRHREWPLPDLILIDGGKGQVKAAKQALAGYGLHHRIPIVGLAKRFEQLVIYKQRFYVLSIPKHSPVILFLMHVRDEAHRFARNYHRVLRERAFENTHKSNSN</sequence>
<dbReference type="GO" id="GO:0006974">
    <property type="term" value="P:DNA damage response"/>
    <property type="evidence" value="ECO:0007669"/>
    <property type="project" value="TreeGrafter"/>
</dbReference>